<dbReference type="GO" id="GO:0022857">
    <property type="term" value="F:transmembrane transporter activity"/>
    <property type="evidence" value="ECO:0007669"/>
    <property type="project" value="TreeGrafter"/>
</dbReference>
<evidence type="ECO:0000256" key="2">
    <source>
        <dbReference type="ARBA" id="ARBA00022475"/>
    </source>
</evidence>
<dbReference type="GO" id="GO:0005886">
    <property type="term" value="C:plasma membrane"/>
    <property type="evidence" value="ECO:0007669"/>
    <property type="project" value="UniProtKB-SubCell"/>
</dbReference>
<dbReference type="InterPro" id="IPR017800">
    <property type="entry name" value="ADOP"/>
</dbReference>
<evidence type="ECO:0000313" key="10">
    <source>
        <dbReference type="EMBL" id="UWZ84780.1"/>
    </source>
</evidence>
<protein>
    <submittedName>
        <fullName evidence="10">ABC transporter permease</fullName>
    </submittedName>
</protein>
<feature type="transmembrane region" description="Helical" evidence="7">
    <location>
        <begin position="400"/>
        <end position="422"/>
    </location>
</feature>
<comment type="subcellular location">
    <subcellularLocation>
        <location evidence="1">Cell membrane</location>
        <topology evidence="1">Multi-pass membrane protein</topology>
    </subcellularLocation>
</comment>
<dbReference type="RefSeq" id="WP_260794286.1">
    <property type="nucleotide sequence ID" value="NZ_CP093313.1"/>
</dbReference>
<dbReference type="NCBIfam" id="TIGR03434">
    <property type="entry name" value="ADOP"/>
    <property type="match status" value="1"/>
</dbReference>
<feature type="domain" description="MacB-like periplasmic core" evidence="9">
    <location>
        <begin position="90"/>
        <end position="309"/>
    </location>
</feature>
<accession>A0A9J7BPH1</accession>
<dbReference type="KEGG" id="orp:MOP44_02320"/>
<feature type="transmembrane region" description="Helical" evidence="7">
    <location>
        <begin position="348"/>
        <end position="370"/>
    </location>
</feature>
<keyword evidence="5 7" id="KW-0472">Membrane</keyword>
<sequence>MSWTRFFQRRARREESAAELEAYLEAETQDNIERGMPPAEARRAAHIKLGNVTNILGNMAQQDSVSWLETLWQDVRYGFRMLLKHRGFALVSLLTLALGIGANTAIFTVVDATLIRPLPFPNANRVVMAWEHRMPDGERQNVTSPATFLRWQQDNTVFDQMAAIFNDSSILSGGDVPEQIATASVSPNFFSILGVNAALGRVFVPEQDGKSNSNRVAVLSFDTWQRRFASDPGVLGQAITLDDKPYTVVGVMPRGFDFFVKQGSFSQKKPQIWVAMNFSPENRTSHGRYLQAIGLLRQGVTLGHAQDAMLSLQSRLEAEDPASMKNWSVNLVPLRAQLTGEVAQGLRLLLAAVGMVLLIACANVATLNLARASARRHEIAIRMALGAAAKRVVRQVLTESCLLSLMGGAAGFCLGYLCLAVLKSIAPANLIPLDALRLDWRVFAFATAVSVLSGLLFGTIPALDAARTAPREPLQEGAGTVSSGENRGVARRILVVSEIAIALVLLMGASLLIRSFYRIVAVDPGFRPQNVLTAWVQFPNARYQKDEQKNQFFERLLDSVRAIPGVRSASADGFLPFAGIIAATAVQVEGRPVLPISQLPVADVSLVEPGFFETLGIPLISGRTFNQSEAFQATGNVVISQSMAQTLWPHEDPIGKRVTIYMKRDNKPSTVIGVVGDVKHAGLASAVRPTAYWSYPELGFQFMTLVIRTDGDPRAFIPALREAVLRIDKDQPLADVVPMETLLSMSVARTRFATQVMAAFALIAFLLAIVGIYGVVSYDVEQRGREIGIRIALGAQRAGVIGLMLKRGMVLAGIGIGLGIAASLGLTRLLTSVLYQTRPNEPILIALDCAALAMVSLFASYIAVRRITRIDPMAMLRRE</sequence>
<dbReference type="Proteomes" id="UP001059380">
    <property type="component" value="Chromosome"/>
</dbReference>
<feature type="transmembrane region" description="Helical" evidence="7">
    <location>
        <begin position="493"/>
        <end position="517"/>
    </location>
</feature>
<comment type="similarity">
    <text evidence="6">Belongs to the ABC-4 integral membrane protein family.</text>
</comment>
<feature type="transmembrane region" description="Helical" evidence="7">
    <location>
        <begin position="442"/>
        <end position="463"/>
    </location>
</feature>
<dbReference type="EMBL" id="CP093313">
    <property type="protein sequence ID" value="UWZ84780.1"/>
    <property type="molecule type" value="Genomic_DNA"/>
</dbReference>
<dbReference type="InterPro" id="IPR025857">
    <property type="entry name" value="MacB_PCD"/>
</dbReference>
<evidence type="ECO:0000256" key="7">
    <source>
        <dbReference type="SAM" id="Phobius"/>
    </source>
</evidence>
<organism evidence="10 11">
    <name type="scientific">Occallatibacter riparius</name>
    <dbReference type="NCBI Taxonomy" id="1002689"/>
    <lineage>
        <taxon>Bacteria</taxon>
        <taxon>Pseudomonadati</taxon>
        <taxon>Acidobacteriota</taxon>
        <taxon>Terriglobia</taxon>
        <taxon>Terriglobales</taxon>
        <taxon>Acidobacteriaceae</taxon>
        <taxon>Occallatibacter</taxon>
    </lineage>
</organism>
<dbReference type="InterPro" id="IPR050250">
    <property type="entry name" value="Macrolide_Exporter_MacB"/>
</dbReference>
<feature type="domain" description="MacB-like periplasmic core" evidence="9">
    <location>
        <begin position="500"/>
        <end position="712"/>
    </location>
</feature>
<name>A0A9J7BPH1_9BACT</name>
<evidence type="ECO:0000256" key="4">
    <source>
        <dbReference type="ARBA" id="ARBA00022989"/>
    </source>
</evidence>
<proteinExistence type="inferred from homology"/>
<reference evidence="10" key="1">
    <citation type="submission" date="2021-04" db="EMBL/GenBank/DDBJ databases">
        <title>Phylogenetic analysis of Acidobacteriaceae.</title>
        <authorList>
            <person name="Qiu L."/>
            <person name="Zhang Q."/>
        </authorList>
    </citation>
    <scope>NUCLEOTIDE SEQUENCE</scope>
    <source>
        <strain evidence="10">DSM 25168</strain>
    </source>
</reference>
<keyword evidence="4 7" id="KW-1133">Transmembrane helix</keyword>
<feature type="transmembrane region" description="Helical" evidence="7">
    <location>
        <begin position="810"/>
        <end position="831"/>
    </location>
</feature>
<evidence type="ECO:0000259" key="8">
    <source>
        <dbReference type="Pfam" id="PF02687"/>
    </source>
</evidence>
<keyword evidence="11" id="KW-1185">Reference proteome</keyword>
<feature type="domain" description="ABC3 transporter permease C-terminal" evidence="8">
    <location>
        <begin position="759"/>
        <end position="872"/>
    </location>
</feature>
<evidence type="ECO:0000256" key="6">
    <source>
        <dbReference type="ARBA" id="ARBA00038076"/>
    </source>
</evidence>
<feature type="transmembrane region" description="Helical" evidence="7">
    <location>
        <begin position="843"/>
        <end position="864"/>
    </location>
</feature>
<feature type="transmembrane region" description="Helical" evidence="7">
    <location>
        <begin position="88"/>
        <end position="110"/>
    </location>
</feature>
<dbReference type="Pfam" id="PF02687">
    <property type="entry name" value="FtsX"/>
    <property type="match status" value="2"/>
</dbReference>
<dbReference type="NCBIfam" id="NF038403">
    <property type="entry name" value="perm_prefix_1"/>
    <property type="match status" value="1"/>
</dbReference>
<feature type="domain" description="ABC3 transporter permease C-terminal" evidence="8">
    <location>
        <begin position="352"/>
        <end position="469"/>
    </location>
</feature>
<dbReference type="Pfam" id="PF12704">
    <property type="entry name" value="MacB_PCD"/>
    <property type="match status" value="2"/>
</dbReference>
<keyword evidence="2" id="KW-1003">Cell membrane</keyword>
<feature type="transmembrane region" description="Helical" evidence="7">
    <location>
        <begin position="752"/>
        <end position="776"/>
    </location>
</feature>
<evidence type="ECO:0000256" key="5">
    <source>
        <dbReference type="ARBA" id="ARBA00023136"/>
    </source>
</evidence>
<dbReference type="PANTHER" id="PTHR30572">
    <property type="entry name" value="MEMBRANE COMPONENT OF TRANSPORTER-RELATED"/>
    <property type="match status" value="1"/>
</dbReference>
<dbReference type="InterPro" id="IPR003838">
    <property type="entry name" value="ABC3_permease_C"/>
</dbReference>
<dbReference type="PANTHER" id="PTHR30572:SF4">
    <property type="entry name" value="ABC TRANSPORTER PERMEASE YTRF"/>
    <property type="match status" value="1"/>
</dbReference>
<evidence type="ECO:0000256" key="3">
    <source>
        <dbReference type="ARBA" id="ARBA00022692"/>
    </source>
</evidence>
<dbReference type="AlphaFoldDB" id="A0A9J7BPH1"/>
<evidence type="ECO:0000256" key="1">
    <source>
        <dbReference type="ARBA" id="ARBA00004651"/>
    </source>
</evidence>
<gene>
    <name evidence="10" type="ORF">MOP44_02320</name>
</gene>
<keyword evidence="3 7" id="KW-0812">Transmembrane</keyword>
<evidence type="ECO:0000313" key="11">
    <source>
        <dbReference type="Proteomes" id="UP001059380"/>
    </source>
</evidence>
<evidence type="ECO:0000259" key="9">
    <source>
        <dbReference type="Pfam" id="PF12704"/>
    </source>
</evidence>
<dbReference type="InterPro" id="IPR047928">
    <property type="entry name" value="Perm_prefix_1"/>
</dbReference>